<keyword evidence="2" id="KW-1185">Reference proteome</keyword>
<dbReference type="AlphaFoldDB" id="A0A550BY37"/>
<reference evidence="1 2" key="1">
    <citation type="journal article" date="2019" name="New Phytol.">
        <title>Comparative genomics reveals unique wood-decay strategies and fruiting body development in the Schizophyllaceae.</title>
        <authorList>
            <person name="Almasi E."/>
            <person name="Sahu N."/>
            <person name="Krizsan K."/>
            <person name="Balint B."/>
            <person name="Kovacs G.M."/>
            <person name="Kiss B."/>
            <person name="Cseklye J."/>
            <person name="Drula E."/>
            <person name="Henrissat B."/>
            <person name="Nagy I."/>
            <person name="Chovatia M."/>
            <person name="Adam C."/>
            <person name="LaButti K."/>
            <person name="Lipzen A."/>
            <person name="Riley R."/>
            <person name="Grigoriev I.V."/>
            <person name="Nagy L.G."/>
        </authorList>
    </citation>
    <scope>NUCLEOTIDE SEQUENCE [LARGE SCALE GENOMIC DNA]</scope>
    <source>
        <strain evidence="1 2">NL-1724</strain>
    </source>
</reference>
<dbReference type="EMBL" id="VDMD01000047">
    <property type="protein sequence ID" value="TRM57465.1"/>
    <property type="molecule type" value="Genomic_DNA"/>
</dbReference>
<comment type="caution">
    <text evidence="1">The sequence shown here is derived from an EMBL/GenBank/DDBJ whole genome shotgun (WGS) entry which is preliminary data.</text>
</comment>
<organism evidence="1 2">
    <name type="scientific">Schizophyllum amplum</name>
    <dbReference type="NCBI Taxonomy" id="97359"/>
    <lineage>
        <taxon>Eukaryota</taxon>
        <taxon>Fungi</taxon>
        <taxon>Dikarya</taxon>
        <taxon>Basidiomycota</taxon>
        <taxon>Agaricomycotina</taxon>
        <taxon>Agaricomycetes</taxon>
        <taxon>Agaricomycetidae</taxon>
        <taxon>Agaricales</taxon>
        <taxon>Schizophyllaceae</taxon>
        <taxon>Schizophyllum</taxon>
    </lineage>
</organism>
<accession>A0A550BY37</accession>
<protein>
    <submittedName>
        <fullName evidence="1">Uncharacterized protein</fullName>
    </submittedName>
</protein>
<dbReference type="Proteomes" id="UP000320762">
    <property type="component" value="Unassembled WGS sequence"/>
</dbReference>
<sequence>MADFSADTTSLVALVVSLVALIVSLLQMIQQYASTAYDYRRCSKRVLGQWAQRTRRHFIFSEVRFEVTFSTPHLSIFFPNDHHNPLTEKHTHTTTGTQDIRVPLTPQQFIFEPERGVFSPWSGSTHKEISQYNIRDRPWFLNLQDSTVPEARCAWLDVLAAATASDLGLYVKERRWSYDYMPATLTRPIASADRASFLSLMTLWRVSWRGKGVDGVFAGSGPHCEVRVNDIQGFGAVYTVETKSDTSTTSQCFSNAARRAMFNEFDIGFGKVHTDADIGSSLKKAFLGLNTDFVETIQSWHDDDEWCVGVGLLIACWCIEPSMPKIIIGDTFSSVYSAHTLTSAVAGIRTMELLCGAEFVQAQRKELPVMQRFLPWLAALYKEVDRELITPHLLQAVALSDEIDYVHHSGISWTTSEACLHAIRMLDDHFADVMRQLTLQGSDDDLQRTIAHHQLHRAMAEYETAERFAEEGGTTWVKVLDVAIASDAIAVVDDLVKEYGSWGEEREEVLQKIVVNRLVRGALWMVHNSNAPSKQNDRTGFECVLSHRILSDKTTVYLA</sequence>
<proteinExistence type="predicted"/>
<evidence type="ECO:0000313" key="1">
    <source>
        <dbReference type="EMBL" id="TRM57465.1"/>
    </source>
</evidence>
<dbReference type="OrthoDB" id="5227693at2759"/>
<gene>
    <name evidence="1" type="ORF">BD626DRAFT_211447</name>
</gene>
<evidence type="ECO:0000313" key="2">
    <source>
        <dbReference type="Proteomes" id="UP000320762"/>
    </source>
</evidence>
<dbReference type="STRING" id="97359.A0A550BY37"/>
<name>A0A550BY37_9AGAR</name>